<evidence type="ECO:0000259" key="5">
    <source>
        <dbReference type="Pfam" id="PF05433"/>
    </source>
</evidence>
<evidence type="ECO:0000256" key="3">
    <source>
        <dbReference type="ARBA" id="ARBA00015281"/>
    </source>
</evidence>
<dbReference type="GO" id="GO:0009279">
    <property type="term" value="C:cell outer membrane"/>
    <property type="evidence" value="ECO:0007669"/>
    <property type="project" value="UniProtKB-SubCell"/>
</dbReference>
<proteinExistence type="inferred from homology"/>
<dbReference type="EMBL" id="AWFB01000004">
    <property type="protein sequence ID" value="RAN35470.1"/>
    <property type="molecule type" value="Genomic_DNA"/>
</dbReference>
<evidence type="ECO:0000256" key="2">
    <source>
        <dbReference type="ARBA" id="ARBA00008681"/>
    </source>
</evidence>
<dbReference type="InterPro" id="IPR008816">
    <property type="entry name" value="Gly_zipper_2TM_dom"/>
</dbReference>
<dbReference type="OrthoDB" id="7619623at2"/>
<keyword evidence="7" id="KW-1185">Reference proteome</keyword>
<comment type="caution">
    <text evidence="6">The sequence shown here is derived from an EMBL/GenBank/DDBJ whole genome shotgun (WGS) entry which is preliminary data.</text>
</comment>
<keyword evidence="4" id="KW-0449">Lipoprotein</keyword>
<dbReference type="Pfam" id="PF05433">
    <property type="entry name" value="Rick_17kDa_Anti"/>
    <property type="match status" value="1"/>
</dbReference>
<dbReference type="RefSeq" id="WP_051594779.1">
    <property type="nucleotide sequence ID" value="NZ_AWFA01000014.1"/>
</dbReference>
<feature type="domain" description="Glycine zipper 2TM" evidence="5">
    <location>
        <begin position="65"/>
        <end position="107"/>
    </location>
</feature>
<evidence type="ECO:0000313" key="6">
    <source>
        <dbReference type="EMBL" id="RAN35470.1"/>
    </source>
</evidence>
<name>A0A062U499_9PROT</name>
<accession>A0A062U499</accession>
<accession>A0A328JTQ7</accession>
<reference evidence="6 7" key="1">
    <citation type="submission" date="2013-04" db="EMBL/GenBank/DDBJ databases">
        <title>Hyphomonas sp. T24B3 Genome Sequencing.</title>
        <authorList>
            <person name="Lai Q."/>
            <person name="Shao Z."/>
        </authorList>
    </citation>
    <scope>NUCLEOTIDE SEQUENCE [LARGE SCALE GENOMIC DNA]</scope>
    <source>
        <strain evidence="6 7">T24B3</strain>
    </source>
</reference>
<organism evidence="6 7">
    <name type="scientific">Hyphomonas pacifica</name>
    <dbReference type="NCBI Taxonomy" id="1280941"/>
    <lineage>
        <taxon>Bacteria</taxon>
        <taxon>Pseudomonadati</taxon>
        <taxon>Pseudomonadota</taxon>
        <taxon>Alphaproteobacteria</taxon>
        <taxon>Hyphomonadales</taxon>
        <taxon>Hyphomonadaceae</taxon>
        <taxon>Hyphomonas</taxon>
    </lineage>
</organism>
<gene>
    <name evidence="6" type="ORF">HY3_07985</name>
</gene>
<sequence>MTKTFSPSKIAAGSFAALTLALAGCANNYGTSSASPAAVGQASSVYHGTVTSVRQVTIQSDRSLIGTATGAVLGGLAGSELGGGDKAQTAGAIGGAVIGGIAGNEAGKAVGKKQGYAYIVRFSNGEVKEIIQGADVYIAPGTPVDIIAGADGWKLVPAGY</sequence>
<evidence type="ECO:0000313" key="7">
    <source>
        <dbReference type="Proteomes" id="UP000249123"/>
    </source>
</evidence>
<dbReference type="AlphaFoldDB" id="A0A062U499"/>
<dbReference type="eggNOG" id="COG3133">
    <property type="taxonomic scope" value="Bacteria"/>
</dbReference>
<evidence type="ECO:0000256" key="4">
    <source>
        <dbReference type="ARBA" id="ARBA00023288"/>
    </source>
</evidence>
<dbReference type="PROSITE" id="PS51257">
    <property type="entry name" value="PROKAR_LIPOPROTEIN"/>
    <property type="match status" value="1"/>
</dbReference>
<comment type="subcellular location">
    <subcellularLocation>
        <location evidence="1">Cell outer membrane</location>
        <topology evidence="1">Lipid-anchor</topology>
    </subcellularLocation>
</comment>
<comment type="similarity">
    <text evidence="2">Belongs to the rickettsiale 17 kDa surface antigen family.</text>
</comment>
<evidence type="ECO:0000256" key="1">
    <source>
        <dbReference type="ARBA" id="ARBA00004459"/>
    </source>
</evidence>
<dbReference type="Proteomes" id="UP000249123">
    <property type="component" value="Unassembled WGS sequence"/>
</dbReference>
<dbReference type="STRING" id="1280941.HY2_11190"/>
<protein>
    <recommendedName>
        <fullName evidence="3">17 kDa surface antigen</fullName>
    </recommendedName>
</protein>